<evidence type="ECO:0000313" key="8">
    <source>
        <dbReference type="EMBL" id="KAG8440911.1"/>
    </source>
</evidence>
<dbReference type="PANTHER" id="PTHR15228">
    <property type="entry name" value="SPERMATHECAL PHYSIOLOGY VARIANT"/>
    <property type="match status" value="1"/>
</dbReference>
<dbReference type="GO" id="GO:0001891">
    <property type="term" value="C:phagocytic cup"/>
    <property type="evidence" value="ECO:0007669"/>
    <property type="project" value="TreeGrafter"/>
</dbReference>
<keyword evidence="1" id="KW-0343">GTPase activation</keyword>
<dbReference type="InterPro" id="IPR011993">
    <property type="entry name" value="PH-like_dom_sf"/>
</dbReference>
<dbReference type="InterPro" id="IPR008936">
    <property type="entry name" value="Rho_GTPase_activation_prot"/>
</dbReference>
<feature type="domain" description="Rho-GAP" evidence="7">
    <location>
        <begin position="136"/>
        <end position="330"/>
    </location>
</feature>
<feature type="compositionally biased region" description="Polar residues" evidence="5">
    <location>
        <begin position="512"/>
        <end position="522"/>
    </location>
</feature>
<feature type="domain" description="PH" evidence="6">
    <location>
        <begin position="20"/>
        <end position="127"/>
    </location>
</feature>
<dbReference type="FunFam" id="1.10.555.10:FF:000015">
    <property type="entry name" value="rho GTPase-activating protein 25 isoform X1"/>
    <property type="match status" value="1"/>
</dbReference>
<dbReference type="PANTHER" id="PTHR15228:SF20">
    <property type="entry name" value="RHO GTPASE-ACTIVATING PROTEIN 25"/>
    <property type="match status" value="1"/>
</dbReference>
<name>A0A8T2JEA2_9PIPI</name>
<dbReference type="PROSITE" id="PS50238">
    <property type="entry name" value="RHOGAP"/>
    <property type="match status" value="1"/>
</dbReference>
<dbReference type="Gene3D" id="1.10.555.10">
    <property type="entry name" value="Rho GTPase activation protein"/>
    <property type="match status" value="1"/>
</dbReference>
<dbReference type="OrthoDB" id="185175at2759"/>
<dbReference type="PROSITE" id="PS50003">
    <property type="entry name" value="PH_DOMAIN"/>
    <property type="match status" value="1"/>
</dbReference>
<dbReference type="CDD" id="cd04390">
    <property type="entry name" value="RhoGAP_ARHGAP22_24_25"/>
    <property type="match status" value="1"/>
</dbReference>
<feature type="region of interest" description="Disordered" evidence="5">
    <location>
        <begin position="332"/>
        <end position="356"/>
    </location>
</feature>
<dbReference type="Pfam" id="PF00620">
    <property type="entry name" value="RhoGAP"/>
    <property type="match status" value="1"/>
</dbReference>
<evidence type="ECO:0008006" key="10">
    <source>
        <dbReference type="Google" id="ProtNLM"/>
    </source>
</evidence>
<dbReference type="InterPro" id="IPR000198">
    <property type="entry name" value="RhoGAP_dom"/>
</dbReference>
<dbReference type="GO" id="GO:0005096">
    <property type="term" value="F:GTPase activator activity"/>
    <property type="evidence" value="ECO:0007669"/>
    <property type="project" value="UniProtKB-KW"/>
</dbReference>
<dbReference type="GO" id="GO:0007165">
    <property type="term" value="P:signal transduction"/>
    <property type="evidence" value="ECO:0007669"/>
    <property type="project" value="InterPro"/>
</dbReference>
<reference evidence="8" key="1">
    <citation type="thesis" date="2020" institute="ProQuest LLC" country="789 East Eisenhower Parkway, Ann Arbor, MI, USA">
        <title>Comparative Genomics and Chromosome Evolution.</title>
        <authorList>
            <person name="Mudd A.B."/>
        </authorList>
    </citation>
    <scope>NUCLEOTIDE SEQUENCE</scope>
    <source>
        <strain evidence="8">Female2</strain>
        <tissue evidence="8">Blood</tissue>
    </source>
</reference>
<dbReference type="Proteomes" id="UP000812440">
    <property type="component" value="Chromosome 3"/>
</dbReference>
<feature type="region of interest" description="Disordered" evidence="5">
    <location>
        <begin position="393"/>
        <end position="413"/>
    </location>
</feature>
<evidence type="ECO:0000256" key="1">
    <source>
        <dbReference type="ARBA" id="ARBA00022468"/>
    </source>
</evidence>
<evidence type="ECO:0000256" key="3">
    <source>
        <dbReference type="ARBA" id="ARBA00023054"/>
    </source>
</evidence>
<organism evidence="8 9">
    <name type="scientific">Hymenochirus boettgeri</name>
    <name type="common">Congo dwarf clawed frog</name>
    <dbReference type="NCBI Taxonomy" id="247094"/>
    <lineage>
        <taxon>Eukaryota</taxon>
        <taxon>Metazoa</taxon>
        <taxon>Chordata</taxon>
        <taxon>Craniata</taxon>
        <taxon>Vertebrata</taxon>
        <taxon>Euteleostomi</taxon>
        <taxon>Amphibia</taxon>
        <taxon>Batrachia</taxon>
        <taxon>Anura</taxon>
        <taxon>Pipoidea</taxon>
        <taxon>Pipidae</taxon>
        <taxon>Pipinae</taxon>
        <taxon>Hymenochirus</taxon>
    </lineage>
</organism>
<dbReference type="Pfam" id="PF00169">
    <property type="entry name" value="PH"/>
    <property type="match status" value="1"/>
</dbReference>
<dbReference type="InterPro" id="IPR001849">
    <property type="entry name" value="PH_domain"/>
</dbReference>
<dbReference type="SUPFAM" id="SSF50729">
    <property type="entry name" value="PH domain-like"/>
    <property type="match status" value="1"/>
</dbReference>
<evidence type="ECO:0000256" key="5">
    <source>
        <dbReference type="SAM" id="MobiDB-lite"/>
    </source>
</evidence>
<feature type="coiled-coil region" evidence="4">
    <location>
        <begin position="544"/>
        <end position="620"/>
    </location>
</feature>
<dbReference type="Gene3D" id="2.30.29.30">
    <property type="entry name" value="Pleckstrin-homology domain (PH domain)/Phosphotyrosine-binding domain (PTB)"/>
    <property type="match status" value="1"/>
</dbReference>
<dbReference type="GO" id="GO:0007015">
    <property type="term" value="P:actin filament organization"/>
    <property type="evidence" value="ECO:0007669"/>
    <property type="project" value="TreeGrafter"/>
</dbReference>
<gene>
    <name evidence="8" type="ORF">GDO86_006590</name>
</gene>
<dbReference type="AlphaFoldDB" id="A0A8T2JEA2"/>
<dbReference type="SMART" id="SM00324">
    <property type="entry name" value="RhoGAP"/>
    <property type="match status" value="1"/>
</dbReference>
<sequence>MSGDHSVSSSRTHILNSLEKPDKCGWLKKQQKTFVKNWQQKYFTLKGQQLCYYKDLDDTKPQGCLFLHRSAVNEVSCSPDEAGKFIFEIIPGFSKDQNKPVPDPYVLMANSQADMDEWVKAIKKAAGFPSGAVFGQRLADTIAYERKYGRHSVPILIEKCADFLRENGMNEEGIFRLPGQDNLVKQLKEAFDAGERPSFGSNTDVHTVASLLKLYLRELPEPVIPWCQYEDYLSCEKTISTDEEKGHRELMKQISILPKENYNLLSFICRFLYEVQKNSTINKMSVDNLAMVIGVNLLKPQTEHPEALMRSAPQIQKLMTVMISHHEKFFPKSNDLPMEPANQKSENKMGQLPRSSVGWDTAEEVISPGNEKPKIKMKDISCFHSTYTSEDDLASLEDSDLNDPLSKRPGSWKAIPRKRTQTLPTLNLSMIGKHGNSMGSLFSSEFWTSSKLQTSLIMSPGHKRTLSEELESHRISTYDNEPCLQEDNGPCSLSCSSSLSLKSCDDEKIAQQSPSYTKNCDNSPGAESKHKSSHDTSYKLMYTQKEMDNQMKQLKERIQSLEKENYNTWKTVVKLYDELEKEQNKRKALEITLANIERSRDDAEKRNKFLEQEIQGFVRAMSASSDKPEYRTDH</sequence>
<proteinExistence type="predicted"/>
<evidence type="ECO:0000313" key="9">
    <source>
        <dbReference type="Proteomes" id="UP000812440"/>
    </source>
</evidence>
<keyword evidence="2" id="KW-0597">Phosphoprotein</keyword>
<keyword evidence="3 4" id="KW-0175">Coiled coil</keyword>
<feature type="region of interest" description="Disordered" evidence="5">
    <location>
        <begin position="512"/>
        <end position="536"/>
    </location>
</feature>
<dbReference type="SUPFAM" id="SSF48350">
    <property type="entry name" value="GTPase activation domain, GAP"/>
    <property type="match status" value="1"/>
</dbReference>
<accession>A0A8T2JEA2</accession>
<dbReference type="SMART" id="SM00233">
    <property type="entry name" value="PH"/>
    <property type="match status" value="1"/>
</dbReference>
<protein>
    <recommendedName>
        <fullName evidence="10">Rho GTPase activating protein 25</fullName>
    </recommendedName>
</protein>
<dbReference type="InterPro" id="IPR051025">
    <property type="entry name" value="RhoGAP"/>
</dbReference>
<comment type="caution">
    <text evidence="8">The sequence shown here is derived from an EMBL/GenBank/DDBJ whole genome shotgun (WGS) entry which is preliminary data.</text>
</comment>
<dbReference type="GO" id="GO:0006911">
    <property type="term" value="P:phagocytosis, engulfment"/>
    <property type="evidence" value="ECO:0007669"/>
    <property type="project" value="TreeGrafter"/>
</dbReference>
<feature type="compositionally biased region" description="Basic and acidic residues" evidence="5">
    <location>
        <begin position="527"/>
        <end position="536"/>
    </location>
</feature>
<dbReference type="GO" id="GO:0051058">
    <property type="term" value="P:negative regulation of small GTPase mediated signal transduction"/>
    <property type="evidence" value="ECO:0007669"/>
    <property type="project" value="TreeGrafter"/>
</dbReference>
<evidence type="ECO:0000256" key="4">
    <source>
        <dbReference type="SAM" id="Coils"/>
    </source>
</evidence>
<keyword evidence="9" id="KW-1185">Reference proteome</keyword>
<dbReference type="EMBL" id="JAACNH010000006">
    <property type="protein sequence ID" value="KAG8440911.1"/>
    <property type="molecule type" value="Genomic_DNA"/>
</dbReference>
<evidence type="ECO:0000256" key="2">
    <source>
        <dbReference type="ARBA" id="ARBA00022553"/>
    </source>
</evidence>
<evidence type="ECO:0000259" key="7">
    <source>
        <dbReference type="PROSITE" id="PS50238"/>
    </source>
</evidence>
<evidence type="ECO:0000259" key="6">
    <source>
        <dbReference type="PROSITE" id="PS50003"/>
    </source>
</evidence>